<evidence type="ECO:0000259" key="5">
    <source>
        <dbReference type="PROSITE" id="PS50931"/>
    </source>
</evidence>
<keyword evidence="4" id="KW-0804">Transcription</keyword>
<dbReference type="EMBL" id="CP051627">
    <property type="protein sequence ID" value="UPT20287.1"/>
    <property type="molecule type" value="Genomic_DNA"/>
</dbReference>
<gene>
    <name evidence="6" type="ORF">FOF52_04340</name>
</gene>
<keyword evidence="3" id="KW-0238">DNA-binding</keyword>
<feature type="domain" description="HTH lysR-type" evidence="5">
    <location>
        <begin position="2"/>
        <end position="59"/>
    </location>
</feature>
<organism evidence="6 7">
    <name type="scientific">Thermobifida alba</name>
    <name type="common">Thermomonospora alba</name>
    <dbReference type="NCBI Taxonomy" id="53522"/>
    <lineage>
        <taxon>Bacteria</taxon>
        <taxon>Bacillati</taxon>
        <taxon>Actinomycetota</taxon>
        <taxon>Actinomycetes</taxon>
        <taxon>Streptosporangiales</taxon>
        <taxon>Nocardiopsidaceae</taxon>
        <taxon>Thermobifida</taxon>
    </lineage>
</organism>
<evidence type="ECO:0000256" key="4">
    <source>
        <dbReference type="ARBA" id="ARBA00023163"/>
    </source>
</evidence>
<evidence type="ECO:0000256" key="1">
    <source>
        <dbReference type="ARBA" id="ARBA00009437"/>
    </source>
</evidence>
<dbReference type="Gene3D" id="3.40.190.10">
    <property type="entry name" value="Periplasmic binding protein-like II"/>
    <property type="match status" value="2"/>
</dbReference>
<evidence type="ECO:0000256" key="3">
    <source>
        <dbReference type="ARBA" id="ARBA00023125"/>
    </source>
</evidence>
<reference evidence="6 7" key="1">
    <citation type="submission" date="2020-04" db="EMBL/GenBank/DDBJ databases">
        <title>Thermobifida alba genome sequencing and assembly.</title>
        <authorList>
            <person name="Luzics S."/>
            <person name="Horvath B."/>
            <person name="Nagy I."/>
            <person name="Toth A."/>
            <person name="Nagy I."/>
            <person name="Kukolya J."/>
        </authorList>
    </citation>
    <scope>NUCLEOTIDE SEQUENCE [LARGE SCALE GENOMIC DNA]</scope>
    <source>
        <strain evidence="6 7">DSM 43795</strain>
    </source>
</reference>
<dbReference type="Pfam" id="PF03466">
    <property type="entry name" value="LysR_substrate"/>
    <property type="match status" value="1"/>
</dbReference>
<name>A0ABY4KXX6_THEAE</name>
<dbReference type="InterPro" id="IPR036390">
    <property type="entry name" value="WH_DNA-bd_sf"/>
</dbReference>
<dbReference type="RefSeq" id="WP_248592540.1">
    <property type="nucleotide sequence ID" value="NZ_BAABEB010000012.1"/>
</dbReference>
<dbReference type="PANTHER" id="PTHR30346">
    <property type="entry name" value="TRANSCRIPTIONAL DUAL REGULATOR HCAR-RELATED"/>
    <property type="match status" value="1"/>
</dbReference>
<comment type="similarity">
    <text evidence="1">Belongs to the LysR transcriptional regulatory family.</text>
</comment>
<evidence type="ECO:0000313" key="6">
    <source>
        <dbReference type="EMBL" id="UPT20287.1"/>
    </source>
</evidence>
<dbReference type="Pfam" id="PF00126">
    <property type="entry name" value="HTH_1"/>
    <property type="match status" value="1"/>
</dbReference>
<dbReference type="InterPro" id="IPR000847">
    <property type="entry name" value="LysR_HTH_N"/>
</dbReference>
<dbReference type="Proteomes" id="UP000832041">
    <property type="component" value="Chromosome"/>
</dbReference>
<dbReference type="InterPro" id="IPR036388">
    <property type="entry name" value="WH-like_DNA-bd_sf"/>
</dbReference>
<dbReference type="SUPFAM" id="SSF53850">
    <property type="entry name" value="Periplasmic binding protein-like II"/>
    <property type="match status" value="1"/>
</dbReference>
<evidence type="ECO:0000313" key="7">
    <source>
        <dbReference type="Proteomes" id="UP000832041"/>
    </source>
</evidence>
<dbReference type="PROSITE" id="PS50931">
    <property type="entry name" value="HTH_LYSR"/>
    <property type="match status" value="1"/>
</dbReference>
<keyword evidence="7" id="KW-1185">Reference proteome</keyword>
<accession>A0ABY4KXX6</accession>
<dbReference type="CDD" id="cd08423">
    <property type="entry name" value="PBP2_LTTR_like_6"/>
    <property type="match status" value="1"/>
</dbReference>
<dbReference type="Gene3D" id="1.10.10.10">
    <property type="entry name" value="Winged helix-like DNA-binding domain superfamily/Winged helix DNA-binding domain"/>
    <property type="match status" value="1"/>
</dbReference>
<dbReference type="PANTHER" id="PTHR30346:SF29">
    <property type="entry name" value="LYSR SUBSTRATE-BINDING"/>
    <property type="match status" value="1"/>
</dbReference>
<dbReference type="SUPFAM" id="SSF46785">
    <property type="entry name" value="Winged helix' DNA-binding domain"/>
    <property type="match status" value="1"/>
</dbReference>
<protein>
    <submittedName>
        <fullName evidence="6">LysR family transcriptional regulator</fullName>
    </submittedName>
</protein>
<proteinExistence type="inferred from homology"/>
<dbReference type="InterPro" id="IPR005119">
    <property type="entry name" value="LysR_subst-bd"/>
</dbReference>
<evidence type="ECO:0000256" key="2">
    <source>
        <dbReference type="ARBA" id="ARBA00023015"/>
    </source>
</evidence>
<dbReference type="CDD" id="cd00090">
    <property type="entry name" value="HTH_ARSR"/>
    <property type="match status" value="1"/>
</dbReference>
<keyword evidence="2" id="KW-0805">Transcription regulation</keyword>
<dbReference type="InterPro" id="IPR011991">
    <property type="entry name" value="ArsR-like_HTH"/>
</dbReference>
<sequence>MIDVRRLQVLRALAEHHTVAATAEALGVTPSAVSQQLTALAKETEVPLVERVGRRFALTGAGRVLLERAEVVFTELERAQADLARYAEGSLGVVRVGSFATGISNLVAPAVAGLRRTHPGWRFSVVQAEPEHSTELLCSGAIDIAVTMSSPHLPASGTPGFQFHPVMVEPLDVVLPYEHPLATRPELDLAADLSDADWIMSGPGTAWFDTVAAACHQAGFHPRNTHVVTDFGAAFSLVTAGLGVAMVPRLAWHGAGTPYMVVRSVRNGPRRHVLAVTRSGADPEPLLTAMRQAASRITVPSGRFILSA</sequence>